<keyword evidence="1" id="KW-0812">Transmembrane</keyword>
<organism evidence="2 3">
    <name type="scientific">Limnohabitans curvus</name>
    <dbReference type="NCBI Taxonomy" id="323423"/>
    <lineage>
        <taxon>Bacteria</taxon>
        <taxon>Pseudomonadati</taxon>
        <taxon>Pseudomonadota</taxon>
        <taxon>Betaproteobacteria</taxon>
        <taxon>Burkholderiales</taxon>
        <taxon>Comamonadaceae</taxon>
        <taxon>Limnohabitans</taxon>
    </lineage>
</organism>
<evidence type="ECO:0000313" key="3">
    <source>
        <dbReference type="Proteomes" id="UP000251341"/>
    </source>
</evidence>
<accession>A0A315EEI7</accession>
<evidence type="ECO:0000256" key="1">
    <source>
        <dbReference type="SAM" id="Phobius"/>
    </source>
</evidence>
<feature type="transmembrane region" description="Helical" evidence="1">
    <location>
        <begin position="48"/>
        <end position="72"/>
    </location>
</feature>
<reference evidence="2 3" key="1">
    <citation type="submission" date="2017-04" db="EMBL/GenBank/DDBJ databases">
        <title>Unexpected and diverse lifestyles within the genus Limnohabitans.</title>
        <authorList>
            <person name="Kasalicky V."/>
            <person name="Mehrshad M."/>
            <person name="Andrei S.-A."/>
            <person name="Salcher M."/>
            <person name="Kratochvilova H."/>
            <person name="Simek K."/>
            <person name="Ghai R."/>
        </authorList>
    </citation>
    <scope>NUCLEOTIDE SEQUENCE [LARGE SCALE GENOMIC DNA]</scope>
    <source>
        <strain evidence="2 3">MWH-C5</strain>
    </source>
</reference>
<dbReference type="EMBL" id="NESP01000002">
    <property type="protein sequence ID" value="PUE56426.1"/>
    <property type="molecule type" value="Genomic_DNA"/>
</dbReference>
<protein>
    <submittedName>
        <fullName evidence="2">Uncharacterized protein</fullName>
    </submittedName>
</protein>
<feature type="transmembrane region" description="Helical" evidence="1">
    <location>
        <begin position="18"/>
        <end position="36"/>
    </location>
</feature>
<keyword evidence="3" id="KW-1185">Reference proteome</keyword>
<comment type="caution">
    <text evidence="2">The sequence shown here is derived from an EMBL/GenBank/DDBJ whole genome shotgun (WGS) entry which is preliminary data.</text>
</comment>
<gene>
    <name evidence="2" type="ORF">B9Z44_14355</name>
</gene>
<dbReference type="AlphaFoldDB" id="A0A315EEI7"/>
<evidence type="ECO:0000313" key="2">
    <source>
        <dbReference type="EMBL" id="PUE56426.1"/>
    </source>
</evidence>
<keyword evidence="1" id="KW-1133">Transmembrane helix</keyword>
<keyword evidence="1" id="KW-0472">Membrane</keyword>
<dbReference type="Proteomes" id="UP000251341">
    <property type="component" value="Unassembled WGS sequence"/>
</dbReference>
<sequence length="89" mass="9490">MSGNACQTKPCGESNNKVMFHTVMLALALTGLFMAFSAEDLGSAGPVIISLGISVVFFALICEALHGLLFVVKLLSRRYAAPKENKEAE</sequence>
<proteinExistence type="predicted"/>
<name>A0A315EEI7_9BURK</name>